<proteinExistence type="predicted"/>
<comment type="caution">
    <text evidence="1">The sequence shown here is derived from an EMBL/GenBank/DDBJ whole genome shotgun (WGS) entry which is preliminary data.</text>
</comment>
<sequence length="77" mass="9431">MHTISQLLEDVLWAHKTTYQTLLRMSPYWIIFVKQCDLAYEQARKQRKLQLQELDKLRLEAFENSQIYKQKVKKFLD</sequence>
<reference evidence="1" key="1">
    <citation type="submission" date="2018-05" db="EMBL/GenBank/DDBJ databases">
        <title>Draft genome of Mucuna pruriens seed.</title>
        <authorList>
            <person name="Nnadi N.E."/>
            <person name="Vos R."/>
            <person name="Hasami M.H."/>
            <person name="Devisetty U.K."/>
            <person name="Aguiy J.C."/>
        </authorList>
    </citation>
    <scope>NUCLEOTIDE SEQUENCE [LARGE SCALE GENOMIC DNA]</scope>
    <source>
        <strain evidence="1">JCA_2017</strain>
    </source>
</reference>
<evidence type="ECO:0000313" key="1">
    <source>
        <dbReference type="EMBL" id="RDX72999.1"/>
    </source>
</evidence>
<dbReference type="Proteomes" id="UP000257109">
    <property type="component" value="Unassembled WGS sequence"/>
</dbReference>
<feature type="non-terminal residue" evidence="1">
    <location>
        <position position="77"/>
    </location>
</feature>
<dbReference type="AlphaFoldDB" id="A0A371F3Y8"/>
<evidence type="ECO:0000313" key="2">
    <source>
        <dbReference type="Proteomes" id="UP000257109"/>
    </source>
</evidence>
<name>A0A371F3Y8_MUCPR</name>
<protein>
    <submittedName>
        <fullName evidence="1">Uncharacterized protein</fullName>
    </submittedName>
</protein>
<gene>
    <name evidence="1" type="ORF">CR513_47454</name>
</gene>
<dbReference type="EMBL" id="QJKJ01010691">
    <property type="protein sequence ID" value="RDX72999.1"/>
    <property type="molecule type" value="Genomic_DNA"/>
</dbReference>
<keyword evidence="2" id="KW-1185">Reference proteome</keyword>
<dbReference type="OrthoDB" id="115435at2759"/>
<accession>A0A371F3Y8</accession>
<organism evidence="1 2">
    <name type="scientific">Mucuna pruriens</name>
    <name type="common">Velvet bean</name>
    <name type="synonym">Dolichos pruriens</name>
    <dbReference type="NCBI Taxonomy" id="157652"/>
    <lineage>
        <taxon>Eukaryota</taxon>
        <taxon>Viridiplantae</taxon>
        <taxon>Streptophyta</taxon>
        <taxon>Embryophyta</taxon>
        <taxon>Tracheophyta</taxon>
        <taxon>Spermatophyta</taxon>
        <taxon>Magnoliopsida</taxon>
        <taxon>eudicotyledons</taxon>
        <taxon>Gunneridae</taxon>
        <taxon>Pentapetalae</taxon>
        <taxon>rosids</taxon>
        <taxon>fabids</taxon>
        <taxon>Fabales</taxon>
        <taxon>Fabaceae</taxon>
        <taxon>Papilionoideae</taxon>
        <taxon>50 kb inversion clade</taxon>
        <taxon>NPAAA clade</taxon>
        <taxon>indigoferoid/millettioid clade</taxon>
        <taxon>Phaseoleae</taxon>
        <taxon>Mucuna</taxon>
    </lineage>
</organism>